<dbReference type="PANTHER" id="PTHR43788">
    <property type="entry name" value="DNA2/NAM7 HELICASE FAMILY MEMBER"/>
    <property type="match status" value="1"/>
</dbReference>
<evidence type="ECO:0000313" key="8">
    <source>
        <dbReference type="Proteomes" id="UP000007564"/>
    </source>
</evidence>
<accession>A0A0C6P2X4</accession>
<evidence type="ECO:0000313" key="7">
    <source>
        <dbReference type="EMBL" id="CCJ52549.1"/>
    </source>
</evidence>
<name>A0A0C6P2X4_BORBO</name>
<keyword evidence="4" id="KW-0067">ATP-binding</keyword>
<dbReference type="CDD" id="cd18808">
    <property type="entry name" value="SF1_C_Upf1"/>
    <property type="match status" value="1"/>
</dbReference>
<dbReference type="InterPro" id="IPR012337">
    <property type="entry name" value="RNaseH-like_sf"/>
</dbReference>
<dbReference type="Proteomes" id="UP000007564">
    <property type="component" value="Chromosome"/>
</dbReference>
<evidence type="ECO:0000256" key="4">
    <source>
        <dbReference type="ARBA" id="ARBA00022840"/>
    </source>
</evidence>
<dbReference type="AlphaFoldDB" id="A0A0C6P2X4"/>
<dbReference type="EMBL" id="HE965806">
    <property type="protein sequence ID" value="CCJ52549.1"/>
    <property type="molecule type" value="Genomic_DNA"/>
</dbReference>
<dbReference type="Pfam" id="PF13604">
    <property type="entry name" value="AAA_30"/>
    <property type="match status" value="1"/>
</dbReference>
<evidence type="ECO:0000259" key="5">
    <source>
        <dbReference type="Pfam" id="PF13087"/>
    </source>
</evidence>
<dbReference type="Gene3D" id="3.90.320.10">
    <property type="match status" value="1"/>
</dbReference>
<dbReference type="KEGG" id="bbh:BN112_0631"/>
<dbReference type="Gene3D" id="3.40.50.300">
    <property type="entry name" value="P-loop containing nucleotide triphosphate hydrolases"/>
    <property type="match status" value="2"/>
</dbReference>
<protein>
    <submittedName>
        <fullName evidence="7">Uncharacterized protein</fullName>
    </submittedName>
</protein>
<dbReference type="Pfam" id="PF13482">
    <property type="entry name" value="RNase_H_2"/>
    <property type="match status" value="1"/>
</dbReference>
<reference evidence="7 8" key="1">
    <citation type="journal article" date="2012" name="BMC Genomics">
        <title>Comparative genomics of the classical Bordetella subspecies: the evolution and exchange of virulence-associated diversity amongst closely related pathogens.</title>
        <authorList>
            <person name="Park J."/>
            <person name="Zhang Y."/>
            <person name="Buboltz A.M."/>
            <person name="Zhang X."/>
            <person name="Schuster S.C."/>
            <person name="Ahuja U."/>
            <person name="Liu M."/>
            <person name="Miller J.F."/>
            <person name="Sebaihia M."/>
            <person name="Bentley S.D."/>
            <person name="Parkhill J."/>
            <person name="Harvill E.T."/>
        </authorList>
    </citation>
    <scope>NUCLEOTIDE SEQUENCE [LARGE SCALE GENOMIC DNA]</scope>
    <source>
        <strain evidence="7 8">253</strain>
    </source>
</reference>
<dbReference type="InterPro" id="IPR038720">
    <property type="entry name" value="YprB_RNase_H-like_dom"/>
</dbReference>
<evidence type="ECO:0000256" key="2">
    <source>
        <dbReference type="ARBA" id="ARBA00022801"/>
    </source>
</evidence>
<dbReference type="InterPro" id="IPR027417">
    <property type="entry name" value="P-loop_NTPase"/>
</dbReference>
<sequence length="1139" mass="125265">MQQLGATRRYAASDLVGFLACEHLTQLDLRALDAGQAPAAADDEQMALVQAKGQAHEQAWLERLRARHPDLADVTRAGPDLAARLAATRAAMAAGAPVIYQAALCHGPYVGHADFLLRTECPSALGDYGYEALDTKLARSPRASFVLQLSFYAWLLEHAQGVAPRSMHVVLGSGRELALRVADYAHYLRQVLRRFEAAIAAEPAPPTYPEPCEHCPQCRWRVACEARRVADDHLSLVAGMSRQQARRLNAQGVATLAQLGALPEHAQVAGIEAGTLQRLRAQAALQWRARVDGARHYELLAAQDEGPRGLARLPRPDPGDMFFDMEGDPLEDGGLEYLFGLYVIDDGAERFVPFWAHDRRQEKQAFEAFMDFVAERLRRHPDAHIYHYAPYEATALKKLMSLHGTREAEVDHLLRAGKLVDLYRVVREGLRISEPSYSIKYVERFYLPRRAGEVTNAGASIVYYERWKATGEPRLLQDIADYNRDDVISTWRLRDWLCGIRPAALPWHNEAGQQDLDAARAVIGEMTEAERRLLPYRAALADDLPADEAAWSPRDAFRALAWHLLDFHRREQKPAWWAWFARAEATDGELIEDAECLGGLARDDAAPPVRQAQSLRYTYRYPAQETKLRTGARCTDVRTGASLANLVVDPHARLASFTCSARKPAPPPRMALGPAAPVNNKELVNAVFRYGDAVCRAPDGMSTPMRAVDALLRREPPRIRGLARGAPLVAPHAELLPQVLDVVARMDETTLFLQGPPGAGKTYTGSRVLLQLLRAGRRVAVSSNSHHAINNLLRGLERLAEREGFALRGAKKSTSAGDDSCLGGAQIEDVFDNKDVDPARHQLVAGTAWLFARPEFEQAFDYLFVDEAGQVSLANLVAMGQCARNIVLLGDQMQLGQPSQGTHPGRSGESALEYLLDGQATIAASQGVFLDTSYRMHPEICGFISEAIYDGRLRAAPATAAHRLLLDEAAGRELPAHGIRYVPVPHDGNTQSSREEAARVAELCALLLRQRHVDEAGAPAPLTLDDILFVAPYNVQVNTLRAALPDGARVGTVDKFQGQEAQVVIVSMATSSGDYLPRDLEFLFSRNRLNVAISRARTLAILIASPALTAVRCRSAEQMALVNTLCWVAETGSASPYQV</sequence>
<dbReference type="GO" id="GO:0016787">
    <property type="term" value="F:hydrolase activity"/>
    <property type="evidence" value="ECO:0007669"/>
    <property type="project" value="UniProtKB-KW"/>
</dbReference>
<evidence type="ECO:0000256" key="1">
    <source>
        <dbReference type="ARBA" id="ARBA00022741"/>
    </source>
</evidence>
<dbReference type="GO" id="GO:0005524">
    <property type="term" value="F:ATP binding"/>
    <property type="evidence" value="ECO:0007669"/>
    <property type="project" value="UniProtKB-KW"/>
</dbReference>
<dbReference type="InterPro" id="IPR011604">
    <property type="entry name" value="PDDEXK-like_dom_sf"/>
</dbReference>
<organism evidence="7 8">
    <name type="scientific">Bordetella bronchiseptica 253</name>
    <dbReference type="NCBI Taxonomy" id="568707"/>
    <lineage>
        <taxon>Bacteria</taxon>
        <taxon>Pseudomonadati</taxon>
        <taxon>Pseudomonadota</taxon>
        <taxon>Betaproteobacteria</taxon>
        <taxon>Burkholderiales</taxon>
        <taxon>Alcaligenaceae</taxon>
        <taxon>Bordetella</taxon>
    </lineage>
</organism>
<dbReference type="SUPFAM" id="SSF53098">
    <property type="entry name" value="Ribonuclease H-like"/>
    <property type="match status" value="1"/>
</dbReference>
<dbReference type="RefSeq" id="WP_015063831.1">
    <property type="nucleotide sequence ID" value="NC_019382.1"/>
</dbReference>
<keyword evidence="3" id="KW-0347">Helicase</keyword>
<dbReference type="Pfam" id="PF13087">
    <property type="entry name" value="AAA_12"/>
    <property type="match status" value="1"/>
</dbReference>
<dbReference type="InterPro" id="IPR050534">
    <property type="entry name" value="Coronavir_polyprotein_1ab"/>
</dbReference>
<dbReference type="HOGENOM" id="CLU_008884_0_0_4"/>
<proteinExistence type="predicted"/>
<gene>
    <name evidence="7" type="ORF">BN112_0631</name>
</gene>
<dbReference type="SUPFAM" id="SSF52540">
    <property type="entry name" value="P-loop containing nucleoside triphosphate hydrolases"/>
    <property type="match status" value="1"/>
</dbReference>
<keyword evidence="1" id="KW-0547">Nucleotide-binding</keyword>
<dbReference type="InterPro" id="IPR019993">
    <property type="entry name" value="RecB_nuclease_TM0106_put"/>
</dbReference>
<evidence type="ECO:0000259" key="6">
    <source>
        <dbReference type="Pfam" id="PF13482"/>
    </source>
</evidence>
<dbReference type="InterPro" id="IPR047187">
    <property type="entry name" value="SF1_C_Upf1"/>
</dbReference>
<evidence type="ECO:0000256" key="3">
    <source>
        <dbReference type="ARBA" id="ARBA00022806"/>
    </source>
</evidence>
<dbReference type="PANTHER" id="PTHR43788:SF8">
    <property type="entry name" value="DNA-BINDING PROTEIN SMUBP-2"/>
    <property type="match status" value="1"/>
</dbReference>
<keyword evidence="2" id="KW-0378">Hydrolase</keyword>
<dbReference type="OrthoDB" id="9757917at2"/>
<feature type="domain" description="DNA2/NAM7 helicase-like C-terminal" evidence="5">
    <location>
        <begin position="924"/>
        <end position="1105"/>
    </location>
</feature>
<dbReference type="CDD" id="cd17934">
    <property type="entry name" value="DEXXQc_Upf1-like"/>
    <property type="match status" value="1"/>
</dbReference>
<dbReference type="GO" id="GO:0043139">
    <property type="term" value="F:5'-3' DNA helicase activity"/>
    <property type="evidence" value="ECO:0007669"/>
    <property type="project" value="TreeGrafter"/>
</dbReference>
<feature type="domain" description="YprB ribonuclease H-like" evidence="6">
    <location>
        <begin position="321"/>
        <end position="497"/>
    </location>
</feature>
<dbReference type="InterPro" id="IPR041679">
    <property type="entry name" value="DNA2/NAM7-like_C"/>
</dbReference>
<dbReference type="NCBIfam" id="TIGR03491">
    <property type="entry name" value="TM0106 family RecB-like putative nuclease"/>
    <property type="match status" value="1"/>
</dbReference>